<accession>A0A8J5XVU0</accession>
<protein>
    <submittedName>
        <fullName evidence="1">Uncharacterized protein</fullName>
    </submittedName>
</protein>
<dbReference type="SUPFAM" id="SSF53335">
    <property type="entry name" value="S-adenosyl-L-methionine-dependent methyltransferases"/>
    <property type="match status" value="1"/>
</dbReference>
<evidence type="ECO:0000313" key="1">
    <source>
        <dbReference type="EMBL" id="KAG8471614.1"/>
    </source>
</evidence>
<sequence>MLRKMVPVPCIKVADLGCASGKTFSPACEIVDIITRICRERYCESPKLQVFLNDLPQNDFNAVFKYVPSFNGRPFFIAGVVGSCSDFVEIYAYPWYI</sequence>
<reference evidence="1 2" key="1">
    <citation type="journal article" date="2021" name="bioRxiv">
        <title>The Gossypium anomalum genome as a resource for cotton improvement and evolutionary analysis of hybrid incompatibility.</title>
        <authorList>
            <person name="Grover C.E."/>
            <person name="Yuan D."/>
            <person name="Arick M.A."/>
            <person name="Miller E.R."/>
            <person name="Hu G."/>
            <person name="Peterson D.G."/>
            <person name="Wendel J.F."/>
            <person name="Udall J.A."/>
        </authorList>
    </citation>
    <scope>NUCLEOTIDE SEQUENCE [LARGE SCALE GENOMIC DNA]</scope>
    <source>
        <strain evidence="1">JFW-Udall</strain>
        <tissue evidence="1">Leaf</tissue>
    </source>
</reference>
<dbReference type="EMBL" id="JAHUZN010000013">
    <property type="protein sequence ID" value="KAG8471614.1"/>
    <property type="molecule type" value="Genomic_DNA"/>
</dbReference>
<dbReference type="Proteomes" id="UP000701853">
    <property type="component" value="Chromosome 13"/>
</dbReference>
<proteinExistence type="predicted"/>
<dbReference type="GO" id="GO:0008168">
    <property type="term" value="F:methyltransferase activity"/>
    <property type="evidence" value="ECO:0007669"/>
    <property type="project" value="InterPro"/>
</dbReference>
<gene>
    <name evidence="1" type="ORF">CXB51_036698</name>
</gene>
<dbReference type="InterPro" id="IPR029063">
    <property type="entry name" value="SAM-dependent_MTases_sf"/>
</dbReference>
<dbReference type="PANTHER" id="PTHR31009">
    <property type="entry name" value="S-ADENOSYL-L-METHIONINE:CARBOXYL METHYLTRANSFERASE FAMILY PROTEIN"/>
    <property type="match status" value="1"/>
</dbReference>
<dbReference type="Gene3D" id="3.40.50.150">
    <property type="entry name" value="Vaccinia Virus protein VP39"/>
    <property type="match status" value="1"/>
</dbReference>
<dbReference type="OrthoDB" id="1523883at2759"/>
<name>A0A8J5XVU0_9ROSI</name>
<dbReference type="Pfam" id="PF03492">
    <property type="entry name" value="Methyltransf_7"/>
    <property type="match status" value="1"/>
</dbReference>
<organism evidence="1 2">
    <name type="scientific">Gossypium anomalum</name>
    <dbReference type="NCBI Taxonomy" id="47600"/>
    <lineage>
        <taxon>Eukaryota</taxon>
        <taxon>Viridiplantae</taxon>
        <taxon>Streptophyta</taxon>
        <taxon>Embryophyta</taxon>
        <taxon>Tracheophyta</taxon>
        <taxon>Spermatophyta</taxon>
        <taxon>Magnoliopsida</taxon>
        <taxon>eudicotyledons</taxon>
        <taxon>Gunneridae</taxon>
        <taxon>Pentapetalae</taxon>
        <taxon>rosids</taxon>
        <taxon>malvids</taxon>
        <taxon>Malvales</taxon>
        <taxon>Malvaceae</taxon>
        <taxon>Malvoideae</taxon>
        <taxon>Gossypium</taxon>
    </lineage>
</organism>
<evidence type="ECO:0000313" key="2">
    <source>
        <dbReference type="Proteomes" id="UP000701853"/>
    </source>
</evidence>
<comment type="caution">
    <text evidence="1">The sequence shown here is derived from an EMBL/GenBank/DDBJ whole genome shotgun (WGS) entry which is preliminary data.</text>
</comment>
<dbReference type="InterPro" id="IPR005299">
    <property type="entry name" value="MeTrfase_7"/>
</dbReference>
<dbReference type="AlphaFoldDB" id="A0A8J5XVU0"/>
<keyword evidence="2" id="KW-1185">Reference proteome</keyword>